<evidence type="ECO:0000313" key="1">
    <source>
        <dbReference type="EMBL" id="KAK2637570.1"/>
    </source>
</evidence>
<dbReference type="AlphaFoldDB" id="A0AAD9TL84"/>
<sequence length="174" mass="20225">MKIGKEKWSRAYSPVRRYAMLTSIIKECLNSCLRHAFQLHVTVLIEFIWDMMQKWLYDCLNHAKTLRTQLTTWVTTSLNQRNEESTMFTVRPIDVTEFLVKDGDKDGLASRPKKSNIPLSDEYRGKKSRTCSWYKQAGHNRQNCPHPSDSQCQVRLRLSLLKHVNNANVVVVGV</sequence>
<proteinExistence type="predicted"/>
<comment type="caution">
    <text evidence="1">The sequence shown here is derived from an EMBL/GenBank/DDBJ whole genome shotgun (WGS) entry which is preliminary data.</text>
</comment>
<protein>
    <submittedName>
        <fullName evidence="1">Uncharacterized protein</fullName>
    </submittedName>
</protein>
<dbReference type="EMBL" id="JANJYI010000009">
    <property type="protein sequence ID" value="KAK2637570.1"/>
    <property type="molecule type" value="Genomic_DNA"/>
</dbReference>
<gene>
    <name evidence="1" type="ORF">Ddye_032362</name>
</gene>
<reference evidence="1" key="1">
    <citation type="journal article" date="2023" name="Plant J.">
        <title>Genome sequences and population genomics provide insights into the demographic history, inbreeding, and mutation load of two 'living fossil' tree species of Dipteronia.</title>
        <authorList>
            <person name="Feng Y."/>
            <person name="Comes H.P."/>
            <person name="Chen J."/>
            <person name="Zhu S."/>
            <person name="Lu R."/>
            <person name="Zhang X."/>
            <person name="Li P."/>
            <person name="Qiu J."/>
            <person name="Olsen K.M."/>
            <person name="Qiu Y."/>
        </authorList>
    </citation>
    <scope>NUCLEOTIDE SEQUENCE</scope>
    <source>
        <strain evidence="1">KIB01</strain>
    </source>
</reference>
<dbReference type="GO" id="GO:0003676">
    <property type="term" value="F:nucleic acid binding"/>
    <property type="evidence" value="ECO:0007669"/>
    <property type="project" value="InterPro"/>
</dbReference>
<evidence type="ECO:0000313" key="2">
    <source>
        <dbReference type="Proteomes" id="UP001280121"/>
    </source>
</evidence>
<dbReference type="InterPro" id="IPR036875">
    <property type="entry name" value="Znf_CCHC_sf"/>
</dbReference>
<accession>A0AAD9TL84</accession>
<dbReference type="GO" id="GO:0008270">
    <property type="term" value="F:zinc ion binding"/>
    <property type="evidence" value="ECO:0007669"/>
    <property type="project" value="InterPro"/>
</dbReference>
<dbReference type="Proteomes" id="UP001280121">
    <property type="component" value="Unassembled WGS sequence"/>
</dbReference>
<organism evidence="1 2">
    <name type="scientific">Dipteronia dyeriana</name>
    <dbReference type="NCBI Taxonomy" id="168575"/>
    <lineage>
        <taxon>Eukaryota</taxon>
        <taxon>Viridiplantae</taxon>
        <taxon>Streptophyta</taxon>
        <taxon>Embryophyta</taxon>
        <taxon>Tracheophyta</taxon>
        <taxon>Spermatophyta</taxon>
        <taxon>Magnoliopsida</taxon>
        <taxon>eudicotyledons</taxon>
        <taxon>Gunneridae</taxon>
        <taxon>Pentapetalae</taxon>
        <taxon>rosids</taxon>
        <taxon>malvids</taxon>
        <taxon>Sapindales</taxon>
        <taxon>Sapindaceae</taxon>
        <taxon>Hippocastanoideae</taxon>
        <taxon>Acereae</taxon>
        <taxon>Dipteronia</taxon>
    </lineage>
</organism>
<dbReference type="SUPFAM" id="SSF57756">
    <property type="entry name" value="Retrovirus zinc finger-like domains"/>
    <property type="match status" value="1"/>
</dbReference>
<name>A0AAD9TL84_9ROSI</name>
<keyword evidence="2" id="KW-1185">Reference proteome</keyword>